<evidence type="ECO:0000256" key="5">
    <source>
        <dbReference type="ARBA" id="ARBA00011538"/>
    </source>
</evidence>
<dbReference type="InterPro" id="IPR004823">
    <property type="entry name" value="TAF_TATA-bd_Histone-like_dom"/>
</dbReference>
<dbReference type="GO" id="GO:0000786">
    <property type="term" value="C:nucleosome"/>
    <property type="evidence" value="ECO:0007669"/>
    <property type="project" value="UniProtKB-KW"/>
</dbReference>
<feature type="compositionally biased region" description="Basic and acidic residues" evidence="12">
    <location>
        <begin position="20"/>
        <end position="43"/>
    </location>
</feature>
<dbReference type="InterPro" id="IPR035425">
    <property type="entry name" value="CENP-T/H4_C"/>
</dbReference>
<proteinExistence type="inferred from homology"/>
<dbReference type="SMART" id="SM00803">
    <property type="entry name" value="TAF"/>
    <property type="match status" value="1"/>
</dbReference>
<keyword evidence="8 11" id="KW-0238">DNA-binding</keyword>
<comment type="function">
    <text evidence="1 11">Core component of nucleosome. Nucleosomes wrap and compact DNA into chromatin, limiting DNA accessibility to the cellular machineries which require DNA as a template. Histones thereby play a central role in transcription regulation, DNA repair, DNA replication and chromosomal stability. DNA accessibility is regulated via a complex set of post-translational modifications of histones, also called histone code, and nucleosome remodeling.</text>
</comment>
<dbReference type="Proteomes" id="UP000092443">
    <property type="component" value="Unplaced"/>
</dbReference>
<dbReference type="SUPFAM" id="SSF47113">
    <property type="entry name" value="Histone-fold"/>
    <property type="match status" value="1"/>
</dbReference>
<reference evidence="15" key="1">
    <citation type="submission" date="2025-08" db="UniProtKB">
        <authorList>
            <consortium name="RefSeq"/>
        </authorList>
    </citation>
    <scope>IDENTIFICATION</scope>
    <source>
        <tissue evidence="15">Whole body pupa</tissue>
    </source>
</reference>
<evidence type="ECO:0000256" key="10">
    <source>
        <dbReference type="ARBA" id="ARBA00023269"/>
    </source>
</evidence>
<evidence type="ECO:0000256" key="4">
    <source>
        <dbReference type="ARBA" id="ARBA00006564"/>
    </source>
</evidence>
<dbReference type="FunFam" id="1.10.20.10:FF:000012">
    <property type="entry name" value="Histone H4"/>
    <property type="match status" value="1"/>
</dbReference>
<evidence type="ECO:0000256" key="12">
    <source>
        <dbReference type="SAM" id="MobiDB-lite"/>
    </source>
</evidence>
<feature type="domain" description="TATA box binding protein associated factor (TAF) histone-like fold" evidence="13">
    <location>
        <begin position="100"/>
        <end position="165"/>
    </location>
</feature>
<gene>
    <name evidence="15" type="primary">LOC119635452</name>
</gene>
<organism evidence="14 15">
    <name type="scientific">Glossina fuscipes</name>
    <dbReference type="NCBI Taxonomy" id="7396"/>
    <lineage>
        <taxon>Eukaryota</taxon>
        <taxon>Metazoa</taxon>
        <taxon>Ecdysozoa</taxon>
        <taxon>Arthropoda</taxon>
        <taxon>Hexapoda</taxon>
        <taxon>Insecta</taxon>
        <taxon>Pterygota</taxon>
        <taxon>Neoptera</taxon>
        <taxon>Endopterygota</taxon>
        <taxon>Diptera</taxon>
        <taxon>Brachycera</taxon>
        <taxon>Muscomorpha</taxon>
        <taxon>Hippoboscoidea</taxon>
        <taxon>Glossinidae</taxon>
        <taxon>Glossina</taxon>
    </lineage>
</organism>
<evidence type="ECO:0000256" key="2">
    <source>
        <dbReference type="ARBA" id="ARBA00004123"/>
    </source>
</evidence>
<evidence type="ECO:0000313" key="14">
    <source>
        <dbReference type="Proteomes" id="UP000092443"/>
    </source>
</evidence>
<evidence type="ECO:0000256" key="7">
    <source>
        <dbReference type="ARBA" id="ARBA00022454"/>
    </source>
</evidence>
<dbReference type="SMART" id="SM00417">
    <property type="entry name" value="H4"/>
    <property type="match status" value="1"/>
</dbReference>
<sequence>MSGKTLPDNSCFDHATLPKSSEDSSKFRIGDKGRPGGPKKFEDNELHDLLDDNSAQLSNNQLLLDIYMRKQEIGGRRKDGKGLVKSGAKRRRKALRENIQGITKPDIRRLARRGGVKRISDLIYEEIRGVLRLFLENVIRDAITYTEHAKRRTVAASDIIYVLKRQGRTLCDFGG</sequence>
<dbReference type="RefSeq" id="XP_037886192.1">
    <property type="nucleotide sequence ID" value="XM_038030264.1"/>
</dbReference>
<evidence type="ECO:0000259" key="13">
    <source>
        <dbReference type="SMART" id="SM00803"/>
    </source>
</evidence>
<comment type="subunit">
    <text evidence="5 11">The nucleosome is a histone octamer containing two molecules each of H2A, H2B, H3 and H4 assembled in one H3-H4 heterotetramer and two H2A-H2B heterodimers. The octamer wraps approximately 147 bp of DNA.</text>
</comment>
<evidence type="ECO:0000256" key="11">
    <source>
        <dbReference type="RuleBase" id="RU000528"/>
    </source>
</evidence>
<evidence type="ECO:0000256" key="3">
    <source>
        <dbReference type="ARBA" id="ARBA00004286"/>
    </source>
</evidence>
<comment type="subcellular location">
    <subcellularLocation>
        <location evidence="3">Chromosome</location>
    </subcellularLocation>
    <subcellularLocation>
        <location evidence="2">Nucleus</location>
    </subcellularLocation>
</comment>
<evidence type="ECO:0000256" key="8">
    <source>
        <dbReference type="ARBA" id="ARBA00023125"/>
    </source>
</evidence>
<evidence type="ECO:0000313" key="15">
    <source>
        <dbReference type="RefSeq" id="XP_037886192.1"/>
    </source>
</evidence>
<evidence type="ECO:0000256" key="1">
    <source>
        <dbReference type="ARBA" id="ARBA00002001"/>
    </source>
</evidence>
<accession>A0A8U0WM27</accession>
<evidence type="ECO:0000256" key="9">
    <source>
        <dbReference type="ARBA" id="ARBA00023242"/>
    </source>
</evidence>
<name>A0A8U0WM27_9MUSC</name>
<dbReference type="InterPro" id="IPR001951">
    <property type="entry name" value="Histone_H4"/>
</dbReference>
<dbReference type="KEGG" id="gfs:119635452"/>
<comment type="similarity">
    <text evidence="4 11">Belongs to the histone H4 family.</text>
</comment>
<keyword evidence="7 11" id="KW-0158">Chromosome</keyword>
<keyword evidence="14" id="KW-1185">Reference proteome</keyword>
<dbReference type="InterPro" id="IPR009072">
    <property type="entry name" value="Histone-fold"/>
</dbReference>
<keyword evidence="9 11" id="KW-0539">Nucleus</keyword>
<dbReference type="GO" id="GO:0046982">
    <property type="term" value="F:protein heterodimerization activity"/>
    <property type="evidence" value="ECO:0007669"/>
    <property type="project" value="InterPro"/>
</dbReference>
<dbReference type="PANTHER" id="PTHR10484">
    <property type="entry name" value="HISTONE H4"/>
    <property type="match status" value="1"/>
</dbReference>
<dbReference type="Gene3D" id="1.10.20.10">
    <property type="entry name" value="Histone, subunit A"/>
    <property type="match status" value="1"/>
</dbReference>
<evidence type="ECO:0000256" key="6">
    <source>
        <dbReference type="ARBA" id="ARBA00020836"/>
    </source>
</evidence>
<feature type="region of interest" description="Disordered" evidence="12">
    <location>
        <begin position="1"/>
        <end position="43"/>
    </location>
</feature>
<dbReference type="AlphaFoldDB" id="A0A8U0WM27"/>
<dbReference type="GO" id="GO:0030527">
    <property type="term" value="F:structural constituent of chromatin"/>
    <property type="evidence" value="ECO:0007669"/>
    <property type="project" value="InterPro"/>
</dbReference>
<dbReference type="Pfam" id="PF15511">
    <property type="entry name" value="CENP-T_C"/>
    <property type="match status" value="1"/>
</dbReference>
<dbReference type="PRINTS" id="PR00623">
    <property type="entry name" value="HISTONEH4"/>
</dbReference>
<dbReference type="CDD" id="cd22912">
    <property type="entry name" value="HFD_H4"/>
    <property type="match status" value="1"/>
</dbReference>
<protein>
    <recommendedName>
        <fullName evidence="6 11">Histone H4</fullName>
    </recommendedName>
</protein>
<dbReference type="GO" id="GO:0005634">
    <property type="term" value="C:nucleus"/>
    <property type="evidence" value="ECO:0007669"/>
    <property type="project" value="UniProtKB-SubCell"/>
</dbReference>
<dbReference type="GeneID" id="119635452"/>
<dbReference type="GO" id="GO:0003677">
    <property type="term" value="F:DNA binding"/>
    <property type="evidence" value="ECO:0007669"/>
    <property type="project" value="UniProtKB-KW"/>
</dbReference>
<keyword evidence="10 11" id="KW-0544">Nucleosome core</keyword>